<feature type="transmembrane region" description="Helical" evidence="5">
    <location>
        <begin position="314"/>
        <end position="336"/>
    </location>
</feature>
<proteinExistence type="predicted"/>
<evidence type="ECO:0000256" key="1">
    <source>
        <dbReference type="ARBA" id="ARBA00004141"/>
    </source>
</evidence>
<organism evidence="6">
    <name type="scientific">Candidatus Methanosuratincola petrocarbonis</name>
    <name type="common">ex Vanwonterghem et al. 2016</name>
    <dbReference type="NCBI Taxonomy" id="1867261"/>
    <lineage>
        <taxon>Archaea</taxon>
        <taxon>Thermoproteota</taxon>
        <taxon>Methanosuratincolia</taxon>
        <taxon>Candidatus Methanomethylicales</taxon>
        <taxon>Candidatus Methanomethylicaceae</taxon>
        <taxon>Candidatus Methanosuratincola (ex Vanwonterghem et al. 2016)</taxon>
    </lineage>
</organism>
<dbReference type="InterPro" id="IPR018086">
    <property type="entry name" value="NADH_UbQ_OxRdtase_su1_CS"/>
</dbReference>
<evidence type="ECO:0000256" key="3">
    <source>
        <dbReference type="ARBA" id="ARBA00022989"/>
    </source>
</evidence>
<keyword evidence="4 5" id="KW-0472">Membrane</keyword>
<dbReference type="InterPro" id="IPR052561">
    <property type="entry name" value="ComplexI_Subunit1"/>
</dbReference>
<keyword evidence="3 5" id="KW-1133">Transmembrane helix</keyword>
<feature type="transmembrane region" description="Helical" evidence="5">
    <location>
        <begin position="167"/>
        <end position="189"/>
    </location>
</feature>
<accession>A0A7J3UZS4</accession>
<evidence type="ECO:0000256" key="2">
    <source>
        <dbReference type="ARBA" id="ARBA00022692"/>
    </source>
</evidence>
<dbReference type="EMBL" id="DRVT01000052">
    <property type="protein sequence ID" value="HHI49368.1"/>
    <property type="molecule type" value="Genomic_DNA"/>
</dbReference>
<reference evidence="6" key="1">
    <citation type="journal article" date="2020" name="mSystems">
        <title>Genome- and Community-Level Interaction Insights into Carbon Utilization and Element Cycling Functions of Hydrothermarchaeota in Hydrothermal Sediment.</title>
        <authorList>
            <person name="Zhou Z."/>
            <person name="Liu Y."/>
            <person name="Xu W."/>
            <person name="Pan J."/>
            <person name="Luo Z.H."/>
            <person name="Li M."/>
        </authorList>
    </citation>
    <scope>NUCLEOTIDE SEQUENCE [LARGE SCALE GENOMIC DNA]</scope>
    <source>
        <strain evidence="6">SpSt-1038</strain>
    </source>
</reference>
<evidence type="ECO:0000256" key="5">
    <source>
        <dbReference type="SAM" id="Phobius"/>
    </source>
</evidence>
<sequence length="337" mass="37508">MGSASKLEQEGEQMVDLIFTVISLIVIVPLALFLGVIYSYLLRKLSARFQWRVGPMLRMYGDLKPLLGTTRLLQPLYDILKLYGKETIVPDVSRRRLFVYSPYLSLFFAVAAIFFIPFPGMPLLSWVPYSLIIASYLLIASILFTILGPVASGSPWAAIGARREVELFLVSELGFVLSLFAVAIARQSLVIWEISSGGQSLYLALLTVTAGALMFVAMLGKLHIKPFDMPEAEAEIVAGPYTEYSGKLLGTYYLTKVFLLYGLVALFISLFLPPIATDVLWLPLYIVAAVVLVFLLTSVQVLNPRYRIRNAINWYLKVAIPLGVLNFIIALAIWLVV</sequence>
<evidence type="ECO:0000313" key="6">
    <source>
        <dbReference type="EMBL" id="HHI49368.1"/>
    </source>
</evidence>
<gene>
    <name evidence="6" type="ORF">ENL91_04270</name>
</gene>
<feature type="transmembrane region" description="Helical" evidence="5">
    <location>
        <begin position="126"/>
        <end position="147"/>
    </location>
</feature>
<feature type="transmembrane region" description="Helical" evidence="5">
    <location>
        <begin position="201"/>
        <end position="220"/>
    </location>
</feature>
<dbReference type="Pfam" id="PF00146">
    <property type="entry name" value="NADHdh"/>
    <property type="match status" value="1"/>
</dbReference>
<evidence type="ECO:0000256" key="4">
    <source>
        <dbReference type="ARBA" id="ARBA00023136"/>
    </source>
</evidence>
<keyword evidence="2 5" id="KW-0812">Transmembrane</keyword>
<name>A0A7J3UZS4_9CREN</name>
<dbReference type="PANTHER" id="PTHR43359">
    <property type="entry name" value="FORMATE HYDROGENLYASE SUBUNIT 4"/>
    <property type="match status" value="1"/>
</dbReference>
<comment type="subcellular location">
    <subcellularLocation>
        <location evidence="1">Membrane</location>
        <topology evidence="1">Multi-pass membrane protein</topology>
    </subcellularLocation>
</comment>
<feature type="transmembrane region" description="Helical" evidence="5">
    <location>
        <begin position="97"/>
        <end position="120"/>
    </location>
</feature>
<dbReference type="PROSITE" id="PS00668">
    <property type="entry name" value="COMPLEX1_ND1_2"/>
    <property type="match status" value="1"/>
</dbReference>
<protein>
    <submittedName>
        <fullName evidence="6">NADH-quinone oxidoreductase subunit H</fullName>
    </submittedName>
</protein>
<dbReference type="AlphaFoldDB" id="A0A7J3UZS4"/>
<feature type="transmembrane region" description="Helical" evidence="5">
    <location>
        <begin position="17"/>
        <end position="42"/>
    </location>
</feature>
<feature type="transmembrane region" description="Helical" evidence="5">
    <location>
        <begin position="282"/>
        <end position="302"/>
    </location>
</feature>
<dbReference type="GO" id="GO:0005886">
    <property type="term" value="C:plasma membrane"/>
    <property type="evidence" value="ECO:0007669"/>
    <property type="project" value="TreeGrafter"/>
</dbReference>
<feature type="transmembrane region" description="Helical" evidence="5">
    <location>
        <begin position="257"/>
        <end position="276"/>
    </location>
</feature>
<dbReference type="PANTHER" id="PTHR43359:SF1">
    <property type="entry name" value="FORMATE HYDROGENLYASE SUBUNIT 4-RELATED"/>
    <property type="match status" value="1"/>
</dbReference>
<comment type="caution">
    <text evidence="6">The sequence shown here is derived from an EMBL/GenBank/DDBJ whole genome shotgun (WGS) entry which is preliminary data.</text>
</comment>
<dbReference type="InterPro" id="IPR001694">
    <property type="entry name" value="NADH_UbQ_OxRdtase_su1/FPO"/>
</dbReference>